<dbReference type="EMBL" id="FNAV01000012">
    <property type="protein sequence ID" value="SDF07397.1"/>
    <property type="molecule type" value="Genomic_DNA"/>
</dbReference>
<dbReference type="GO" id="GO:0005886">
    <property type="term" value="C:plasma membrane"/>
    <property type="evidence" value="ECO:0007669"/>
    <property type="project" value="UniProtKB-SubCell"/>
</dbReference>
<dbReference type="GO" id="GO:0022857">
    <property type="term" value="F:transmembrane transporter activity"/>
    <property type="evidence" value="ECO:0007669"/>
    <property type="project" value="InterPro"/>
</dbReference>
<evidence type="ECO:0000256" key="1">
    <source>
        <dbReference type="ARBA" id="ARBA00004162"/>
    </source>
</evidence>
<evidence type="ECO:0000256" key="2">
    <source>
        <dbReference type="ARBA" id="ARBA00005811"/>
    </source>
</evidence>
<protein>
    <submittedName>
        <fullName evidence="8">Outer membrane transport energization protein ExbD</fullName>
    </submittedName>
</protein>
<keyword evidence="7" id="KW-0813">Transport</keyword>
<evidence type="ECO:0000256" key="3">
    <source>
        <dbReference type="ARBA" id="ARBA00022475"/>
    </source>
</evidence>
<gene>
    <name evidence="8" type="ORF">SAMN04488105_11223</name>
</gene>
<dbReference type="InterPro" id="IPR003400">
    <property type="entry name" value="ExbD"/>
</dbReference>
<dbReference type="GO" id="GO:0015031">
    <property type="term" value="P:protein transport"/>
    <property type="evidence" value="ECO:0007669"/>
    <property type="project" value="UniProtKB-KW"/>
</dbReference>
<keyword evidence="3" id="KW-1003">Cell membrane</keyword>
<dbReference type="Proteomes" id="UP000198994">
    <property type="component" value="Unassembled WGS sequence"/>
</dbReference>
<dbReference type="STRING" id="282683.SAMN04488105_11223"/>
<evidence type="ECO:0000313" key="8">
    <source>
        <dbReference type="EMBL" id="SDF07397.1"/>
    </source>
</evidence>
<proteinExistence type="inferred from homology"/>
<evidence type="ECO:0000256" key="7">
    <source>
        <dbReference type="RuleBase" id="RU003879"/>
    </source>
</evidence>
<comment type="subcellular location">
    <subcellularLocation>
        <location evidence="1">Cell membrane</location>
        <topology evidence="1">Single-pass membrane protein</topology>
    </subcellularLocation>
    <subcellularLocation>
        <location evidence="7">Cell membrane</location>
        <topology evidence="7">Single-pass type II membrane protein</topology>
    </subcellularLocation>
</comment>
<dbReference type="AlphaFoldDB" id="A0A1G7I3M8"/>
<evidence type="ECO:0000256" key="6">
    <source>
        <dbReference type="ARBA" id="ARBA00023136"/>
    </source>
</evidence>
<keyword evidence="7" id="KW-0653">Protein transport</keyword>
<reference evidence="9" key="1">
    <citation type="submission" date="2016-10" db="EMBL/GenBank/DDBJ databases">
        <authorList>
            <person name="Varghese N."/>
            <person name="Submissions S."/>
        </authorList>
    </citation>
    <scope>NUCLEOTIDE SEQUENCE [LARGE SCALE GENOMIC DNA]</scope>
    <source>
        <strain evidence="9">DSM 10146</strain>
    </source>
</reference>
<keyword evidence="9" id="KW-1185">Reference proteome</keyword>
<evidence type="ECO:0000313" key="9">
    <source>
        <dbReference type="Proteomes" id="UP000198994"/>
    </source>
</evidence>
<dbReference type="Pfam" id="PF02472">
    <property type="entry name" value="ExbD"/>
    <property type="match status" value="1"/>
</dbReference>
<evidence type="ECO:0000256" key="4">
    <source>
        <dbReference type="ARBA" id="ARBA00022692"/>
    </source>
</evidence>
<keyword evidence="4 7" id="KW-0812">Transmembrane</keyword>
<sequence length="119" mass="12439">MTSLIDVIFLLLLFFMLSSTFSKFAEVELTAGGAGAATSSTARPLFLQLGPETARLNSAELALEALPEALAERRAGAEDEEPQPLIVSLQPGVSAQRLTDLLVVLRGVPGFALAILGAS</sequence>
<keyword evidence="5" id="KW-1133">Transmembrane helix</keyword>
<keyword evidence="6" id="KW-0472">Membrane</keyword>
<evidence type="ECO:0000256" key="5">
    <source>
        <dbReference type="ARBA" id="ARBA00022989"/>
    </source>
</evidence>
<name>A0A1G7I3M8_9RHOB</name>
<organism evidence="8 9">
    <name type="scientific">Salipiger thiooxidans</name>
    <dbReference type="NCBI Taxonomy" id="282683"/>
    <lineage>
        <taxon>Bacteria</taxon>
        <taxon>Pseudomonadati</taxon>
        <taxon>Pseudomonadota</taxon>
        <taxon>Alphaproteobacteria</taxon>
        <taxon>Rhodobacterales</taxon>
        <taxon>Roseobacteraceae</taxon>
        <taxon>Salipiger</taxon>
    </lineage>
</organism>
<accession>A0A1G7I3M8</accession>
<dbReference type="OrthoDB" id="7727005at2"/>
<comment type="similarity">
    <text evidence="2 7">Belongs to the ExbD/TolR family.</text>
</comment>